<evidence type="ECO:0000313" key="2">
    <source>
        <dbReference type="Proteomes" id="UP000236291"/>
    </source>
</evidence>
<comment type="caution">
    <text evidence="1">The sequence shown here is derived from an EMBL/GenBank/DDBJ whole genome shotgun (WGS) entry which is preliminary data.</text>
</comment>
<evidence type="ECO:0000313" key="1">
    <source>
        <dbReference type="EMBL" id="PNY03859.1"/>
    </source>
</evidence>
<name>A0A2K3NLI5_TRIPR</name>
<accession>A0A2K3NLI5</accession>
<dbReference type="AlphaFoldDB" id="A0A2K3NLI5"/>
<reference evidence="1 2" key="2">
    <citation type="journal article" date="2017" name="Front. Plant Sci.">
        <title>Gene Classification and Mining of Molecular Markers Useful in Red Clover (Trifolium pratense) Breeding.</title>
        <authorList>
            <person name="Istvanek J."/>
            <person name="Dluhosova J."/>
            <person name="Dluhos P."/>
            <person name="Patkova L."/>
            <person name="Nedelnik J."/>
            <person name="Repkova J."/>
        </authorList>
    </citation>
    <scope>NUCLEOTIDE SEQUENCE [LARGE SCALE GENOMIC DNA]</scope>
    <source>
        <strain evidence="2">cv. Tatra</strain>
        <tissue evidence="1">Young leaves</tissue>
    </source>
</reference>
<protein>
    <submittedName>
        <fullName evidence="1">Uncharacterized protein</fullName>
    </submittedName>
</protein>
<proteinExistence type="predicted"/>
<dbReference type="Proteomes" id="UP000236291">
    <property type="component" value="Unassembled WGS sequence"/>
</dbReference>
<reference evidence="1 2" key="1">
    <citation type="journal article" date="2014" name="Am. J. Bot.">
        <title>Genome assembly and annotation for red clover (Trifolium pratense; Fabaceae).</title>
        <authorList>
            <person name="Istvanek J."/>
            <person name="Jaros M."/>
            <person name="Krenek A."/>
            <person name="Repkova J."/>
        </authorList>
    </citation>
    <scope>NUCLEOTIDE SEQUENCE [LARGE SCALE GENOMIC DNA]</scope>
    <source>
        <strain evidence="2">cv. Tatra</strain>
        <tissue evidence="1">Young leaves</tissue>
    </source>
</reference>
<sequence length="86" mass="9815">MLASSLHVALTEERELQPEIHDDIYLHCNKSGSTEVLVKWRDCSNCDNFRATFEALQQPFPLFPPEDKVKATQGILTDTKYLGECM</sequence>
<gene>
    <name evidence="1" type="ORF">L195_g000269</name>
</gene>
<organism evidence="1 2">
    <name type="scientific">Trifolium pratense</name>
    <name type="common">Red clover</name>
    <dbReference type="NCBI Taxonomy" id="57577"/>
    <lineage>
        <taxon>Eukaryota</taxon>
        <taxon>Viridiplantae</taxon>
        <taxon>Streptophyta</taxon>
        <taxon>Embryophyta</taxon>
        <taxon>Tracheophyta</taxon>
        <taxon>Spermatophyta</taxon>
        <taxon>Magnoliopsida</taxon>
        <taxon>eudicotyledons</taxon>
        <taxon>Gunneridae</taxon>
        <taxon>Pentapetalae</taxon>
        <taxon>rosids</taxon>
        <taxon>fabids</taxon>
        <taxon>Fabales</taxon>
        <taxon>Fabaceae</taxon>
        <taxon>Papilionoideae</taxon>
        <taxon>50 kb inversion clade</taxon>
        <taxon>NPAAA clade</taxon>
        <taxon>Hologalegina</taxon>
        <taxon>IRL clade</taxon>
        <taxon>Trifolieae</taxon>
        <taxon>Trifolium</taxon>
    </lineage>
</organism>
<dbReference type="EMBL" id="ASHM01000088">
    <property type="protein sequence ID" value="PNY03859.1"/>
    <property type="molecule type" value="Genomic_DNA"/>
</dbReference>